<dbReference type="Proteomes" id="UP000275846">
    <property type="component" value="Unassembled WGS sequence"/>
</dbReference>
<reference evidence="4" key="1">
    <citation type="submission" date="2016-06" db="UniProtKB">
        <authorList>
            <consortium name="WormBaseParasite"/>
        </authorList>
    </citation>
    <scope>IDENTIFICATION</scope>
</reference>
<evidence type="ECO:0000313" key="2">
    <source>
        <dbReference type="EMBL" id="VDL99800.1"/>
    </source>
</evidence>
<organism evidence="4">
    <name type="scientific">Schistocephalus solidus</name>
    <name type="common">Tapeworm</name>
    <dbReference type="NCBI Taxonomy" id="70667"/>
    <lineage>
        <taxon>Eukaryota</taxon>
        <taxon>Metazoa</taxon>
        <taxon>Spiralia</taxon>
        <taxon>Lophotrochozoa</taxon>
        <taxon>Platyhelminthes</taxon>
        <taxon>Cestoda</taxon>
        <taxon>Eucestoda</taxon>
        <taxon>Diphyllobothriidea</taxon>
        <taxon>Diphyllobothriidae</taxon>
        <taxon>Schistocephalus</taxon>
    </lineage>
</organism>
<protein>
    <submittedName>
        <fullName evidence="2 4">Uncharacterized protein</fullName>
    </submittedName>
</protein>
<gene>
    <name evidence="2" type="ORF">SSLN_LOCUS13415</name>
</gene>
<keyword evidence="3" id="KW-1185">Reference proteome</keyword>
<evidence type="ECO:0000313" key="4">
    <source>
        <dbReference type="WBParaSite" id="SSLN_0001391901-mRNA-1"/>
    </source>
</evidence>
<name>A0A183TAB7_SCHSO</name>
<dbReference type="EMBL" id="UYSU01038066">
    <property type="protein sequence ID" value="VDL99800.1"/>
    <property type="molecule type" value="Genomic_DNA"/>
</dbReference>
<accession>A0A183TAB7</accession>
<sequence length="114" mass="13008">MSRSVQNSRSLPKDSVVDFQRQLRVLARQAYPNEPSTEREASILQTVVNGISLPEIRRQFLRDPLSSINVALDITWREEAIHSPVPWPKSPPHQPLRVTKPLPPYRTTQSMSSP</sequence>
<reference evidence="2 3" key="2">
    <citation type="submission" date="2018-11" db="EMBL/GenBank/DDBJ databases">
        <authorList>
            <consortium name="Pathogen Informatics"/>
        </authorList>
    </citation>
    <scope>NUCLEOTIDE SEQUENCE [LARGE SCALE GENOMIC DNA]</scope>
    <source>
        <strain evidence="2 3">NST_G2</strain>
    </source>
</reference>
<feature type="compositionally biased region" description="Pro residues" evidence="1">
    <location>
        <begin position="85"/>
        <end position="94"/>
    </location>
</feature>
<feature type="region of interest" description="Disordered" evidence="1">
    <location>
        <begin position="83"/>
        <end position="114"/>
    </location>
</feature>
<dbReference type="AlphaFoldDB" id="A0A183TAB7"/>
<proteinExistence type="predicted"/>
<dbReference type="WBParaSite" id="SSLN_0001391901-mRNA-1">
    <property type="protein sequence ID" value="SSLN_0001391901-mRNA-1"/>
    <property type="gene ID" value="SSLN_0001391901"/>
</dbReference>
<evidence type="ECO:0000313" key="3">
    <source>
        <dbReference type="Proteomes" id="UP000275846"/>
    </source>
</evidence>
<evidence type="ECO:0000256" key="1">
    <source>
        <dbReference type="SAM" id="MobiDB-lite"/>
    </source>
</evidence>